<gene>
    <name evidence="1" type="ORF">Poly21_16650</name>
</gene>
<reference evidence="1 2" key="1">
    <citation type="journal article" date="2020" name="Antonie Van Leeuwenhoek">
        <title>Rhodopirellula heiligendammensis sp. nov., Rhodopirellula pilleata sp. nov., and Rhodopirellula solitaria sp. nov. isolated from natural or artificial marine surfaces in Northern Germany and California, USA, and emended description of the genus Rhodopirellula.</title>
        <authorList>
            <person name="Kallscheuer N."/>
            <person name="Wiegand S."/>
            <person name="Jogler M."/>
            <person name="Boedeker C."/>
            <person name="Peeters S.H."/>
            <person name="Rast P."/>
            <person name="Heuer A."/>
            <person name="Jetten M.S.M."/>
            <person name="Rohde M."/>
            <person name="Jogler C."/>
        </authorList>
    </citation>
    <scope>NUCLEOTIDE SEQUENCE [LARGE SCALE GENOMIC DNA]</scope>
    <source>
        <strain evidence="1 2">Poly21</strain>
    </source>
</reference>
<keyword evidence="2" id="KW-1185">Reference proteome</keyword>
<accession>A0A5C6C5Z5</accession>
<evidence type="ECO:0000313" key="1">
    <source>
        <dbReference type="EMBL" id="TWU19492.1"/>
    </source>
</evidence>
<organism evidence="1 2">
    <name type="scientific">Allorhodopirellula heiligendammensis</name>
    <dbReference type="NCBI Taxonomy" id="2714739"/>
    <lineage>
        <taxon>Bacteria</taxon>
        <taxon>Pseudomonadati</taxon>
        <taxon>Planctomycetota</taxon>
        <taxon>Planctomycetia</taxon>
        <taxon>Pirellulales</taxon>
        <taxon>Pirellulaceae</taxon>
        <taxon>Allorhodopirellula</taxon>
    </lineage>
</organism>
<proteinExistence type="predicted"/>
<dbReference type="EMBL" id="SJPU01000001">
    <property type="protein sequence ID" value="TWU19492.1"/>
    <property type="molecule type" value="Genomic_DNA"/>
</dbReference>
<dbReference type="Proteomes" id="UP000319908">
    <property type="component" value="Unassembled WGS sequence"/>
</dbReference>
<evidence type="ECO:0000313" key="2">
    <source>
        <dbReference type="Proteomes" id="UP000319908"/>
    </source>
</evidence>
<protein>
    <submittedName>
        <fullName evidence="1">Uncharacterized protein</fullName>
    </submittedName>
</protein>
<dbReference type="AlphaFoldDB" id="A0A5C6C5Z5"/>
<comment type="caution">
    <text evidence="1">The sequence shown here is derived from an EMBL/GenBank/DDBJ whole genome shotgun (WGS) entry which is preliminary data.</text>
</comment>
<name>A0A5C6C5Z5_9BACT</name>
<sequence>MIQSISATLLITMKMLLLSVVAGCNAKQFFGGFTDDIPQPGRILHMLLLQDGESNCRSDSAY</sequence>